<dbReference type="Gene3D" id="1.20.1270.60">
    <property type="entry name" value="Arfaptin homology (AH) domain/BAR domain"/>
    <property type="match status" value="1"/>
</dbReference>
<gene>
    <name evidence="1" type="primary">smc2</name>
    <name evidence="1" type="ORF">SPIL2461_LOCUS5304</name>
</gene>
<dbReference type="EMBL" id="CAJNIZ010007435">
    <property type="protein sequence ID" value="CAE7257943.1"/>
    <property type="molecule type" value="Genomic_DNA"/>
</dbReference>
<dbReference type="Proteomes" id="UP000649617">
    <property type="component" value="Unassembled WGS sequence"/>
</dbReference>
<reference evidence="1" key="1">
    <citation type="submission" date="2021-02" db="EMBL/GenBank/DDBJ databases">
        <authorList>
            <person name="Dougan E. K."/>
            <person name="Rhodes N."/>
            <person name="Thang M."/>
            <person name="Chan C."/>
        </authorList>
    </citation>
    <scope>NUCLEOTIDE SEQUENCE</scope>
</reference>
<keyword evidence="2" id="KW-1185">Reference proteome</keyword>
<dbReference type="AlphaFoldDB" id="A0A812M6T4"/>
<dbReference type="InterPro" id="IPR027267">
    <property type="entry name" value="AH/BAR_dom_sf"/>
</dbReference>
<evidence type="ECO:0000313" key="2">
    <source>
        <dbReference type="Proteomes" id="UP000649617"/>
    </source>
</evidence>
<proteinExistence type="predicted"/>
<dbReference type="OrthoDB" id="10377400at2759"/>
<sequence length="184" mass="20187">MAPSLRLLSDCELGDDSAVGLEIAADLREGEAAVAQARERCLSRLAAEVLAPLDQRLATHEQVREAVRQRQRLAKFSTSARMDVAMLRKGEVSETGLRSLSGLGGPLEEAEARLKDDMQRASEPDEQVFLQLTQLKATSIDCIKNPWAALVQIQSEYFMAQQVAWAPLGEAFDDYGGLQSVRVT</sequence>
<evidence type="ECO:0000313" key="1">
    <source>
        <dbReference type="EMBL" id="CAE7257943.1"/>
    </source>
</evidence>
<accession>A0A812M6T4</accession>
<organism evidence="1 2">
    <name type="scientific">Symbiodinium pilosum</name>
    <name type="common">Dinoflagellate</name>
    <dbReference type="NCBI Taxonomy" id="2952"/>
    <lineage>
        <taxon>Eukaryota</taxon>
        <taxon>Sar</taxon>
        <taxon>Alveolata</taxon>
        <taxon>Dinophyceae</taxon>
        <taxon>Suessiales</taxon>
        <taxon>Symbiodiniaceae</taxon>
        <taxon>Symbiodinium</taxon>
    </lineage>
</organism>
<protein>
    <submittedName>
        <fullName evidence="1">Smc2 protein</fullName>
    </submittedName>
</protein>
<name>A0A812M6T4_SYMPI</name>
<comment type="caution">
    <text evidence="1">The sequence shown here is derived from an EMBL/GenBank/DDBJ whole genome shotgun (WGS) entry which is preliminary data.</text>
</comment>